<gene>
    <name evidence="2" type="ORF">HMPREF9195_02110</name>
</gene>
<dbReference type="EMBL" id="ATFE01000014">
    <property type="protein sequence ID" value="EPF27979.1"/>
    <property type="molecule type" value="Genomic_DNA"/>
</dbReference>
<comment type="caution">
    <text evidence="2">The sequence shown here is derived from an EMBL/GenBank/DDBJ whole genome shotgun (WGS) entry which is preliminary data.</text>
</comment>
<dbReference type="PANTHER" id="PTHR11228:SF7">
    <property type="entry name" value="PQQA PEPTIDE CYCLASE"/>
    <property type="match status" value="1"/>
</dbReference>
<dbReference type="InterPro" id="IPR027608">
    <property type="entry name" value="Spiro_SPASM"/>
</dbReference>
<dbReference type="CDD" id="cd21109">
    <property type="entry name" value="SPASM"/>
    <property type="match status" value="1"/>
</dbReference>
<reference evidence="2 3" key="1">
    <citation type="submission" date="2013-04" db="EMBL/GenBank/DDBJ databases">
        <title>The Genome Sequence of Treponema medium ATCC 700293.</title>
        <authorList>
            <consortium name="The Broad Institute Genomics Platform"/>
            <person name="Earl A."/>
            <person name="Ward D."/>
            <person name="Feldgarden M."/>
            <person name="Gevers D."/>
            <person name="Leonetti C."/>
            <person name="Blanton J.M."/>
            <person name="Dewhirst F.E."/>
            <person name="Izard J."/>
            <person name="Walker B."/>
            <person name="Young S."/>
            <person name="Zeng Q."/>
            <person name="Gargeya S."/>
            <person name="Fitzgerald M."/>
            <person name="Haas B."/>
            <person name="Abouelleil A."/>
            <person name="Allen A.W."/>
            <person name="Alvarado L."/>
            <person name="Arachchi H.M."/>
            <person name="Berlin A.M."/>
            <person name="Chapman S.B."/>
            <person name="Gainer-Dewar J."/>
            <person name="Goldberg J."/>
            <person name="Griggs A."/>
            <person name="Gujja S."/>
            <person name="Hansen M."/>
            <person name="Howarth C."/>
            <person name="Imamovic A."/>
            <person name="Ireland A."/>
            <person name="Larimer J."/>
            <person name="McCowan C."/>
            <person name="Murphy C."/>
            <person name="Pearson M."/>
            <person name="Poon T.W."/>
            <person name="Priest M."/>
            <person name="Roberts A."/>
            <person name="Saif S."/>
            <person name="Shea T."/>
            <person name="Sisk P."/>
            <person name="Sykes S."/>
            <person name="Wortman J."/>
            <person name="Nusbaum C."/>
            <person name="Birren B."/>
        </authorList>
    </citation>
    <scope>NUCLEOTIDE SEQUENCE [LARGE SCALE GENOMIC DNA]</scope>
    <source>
        <strain evidence="2 3">ATCC 700293</strain>
    </source>
</reference>
<sequence length="531" mass="59471">MPILESMKSFVVLAANGISDYALRPLTQDGCTALASALERTSRFPDYAGTIITAATEQCAAIQKYCDDVQLSTLPPVQVVPVAEDTAAAFFKALTPFAVEADHIFIAWADAPFLDSAGAAQLYAQHCTYKAEYSFADGYPEGLLPQIVSAGLVPILAALPFAAEVPLNRSFLFDTVKKDINSYDLETMIAPEDMRHLRLAFYADSKASWLLCSHFTGITAENYAAYITERQEFLRPLPAYYGMEIVAYHPLPSIYRPNLFPKNFDDSCCMDFEAAARLIDAIAAFSESAVISLSLYGEPLLHPQFATIVAQILNHQNLSVLIETSGVVEKTAANLECFDRLAQVCRDIPPRSNGRLPIYWIVDIDAAGSKTYGTVHQLPDEDAERYLKQAVTFADQLAKVFPKAVWVQMTRMNENEAELEPFYRLWEKREAKPLIQKYDHLCGILPDRRPADISPLKRHPCWHLKRDLSICTDGTVPLCKEDVSCSVVLGNAFTMPLETIWENGRRFYSDQIQSCYKGVCEHCDEYYTYNF</sequence>
<dbReference type="Gene3D" id="3.20.20.70">
    <property type="entry name" value="Aldolase class I"/>
    <property type="match status" value="1"/>
</dbReference>
<organism evidence="2 3">
    <name type="scientific">Treponema medium ATCC 700293</name>
    <dbReference type="NCBI Taxonomy" id="1125700"/>
    <lineage>
        <taxon>Bacteria</taxon>
        <taxon>Pseudomonadati</taxon>
        <taxon>Spirochaetota</taxon>
        <taxon>Spirochaetia</taxon>
        <taxon>Spirochaetales</taxon>
        <taxon>Treponemataceae</taxon>
        <taxon>Treponema</taxon>
    </lineage>
</organism>
<evidence type="ECO:0000313" key="3">
    <source>
        <dbReference type="Proteomes" id="UP000014634"/>
    </source>
</evidence>
<dbReference type="InterPro" id="IPR050377">
    <property type="entry name" value="Radical_SAM_PqqE_MftC-like"/>
</dbReference>
<evidence type="ECO:0000259" key="1">
    <source>
        <dbReference type="Pfam" id="PF13186"/>
    </source>
</evidence>
<evidence type="ECO:0000313" key="2">
    <source>
        <dbReference type="EMBL" id="EPF27979.1"/>
    </source>
</evidence>
<proteinExistence type="predicted"/>
<dbReference type="SUPFAM" id="SSF102114">
    <property type="entry name" value="Radical SAM enzymes"/>
    <property type="match status" value="1"/>
</dbReference>
<dbReference type="Proteomes" id="UP000014634">
    <property type="component" value="Unassembled WGS sequence"/>
</dbReference>
<name>A0AA87NKL4_TREMD</name>
<dbReference type="AlphaFoldDB" id="A0AA87NKL4"/>
<feature type="domain" description="4Fe4S-binding SPASM" evidence="1">
    <location>
        <begin position="461"/>
        <end position="524"/>
    </location>
</feature>
<dbReference type="NCBIfam" id="TIGR04321">
    <property type="entry name" value="spiroSPASM"/>
    <property type="match status" value="1"/>
</dbReference>
<protein>
    <recommendedName>
        <fullName evidence="1">4Fe4S-binding SPASM domain-containing protein</fullName>
    </recommendedName>
</protein>
<accession>A0AA87NKL4</accession>
<dbReference type="InterPro" id="IPR058240">
    <property type="entry name" value="rSAM_sf"/>
</dbReference>
<dbReference type="PANTHER" id="PTHR11228">
    <property type="entry name" value="RADICAL SAM DOMAIN PROTEIN"/>
    <property type="match status" value="1"/>
</dbReference>
<dbReference type="InterPro" id="IPR013785">
    <property type="entry name" value="Aldolase_TIM"/>
</dbReference>
<dbReference type="Pfam" id="PF13186">
    <property type="entry name" value="SPASM"/>
    <property type="match status" value="1"/>
</dbReference>
<dbReference type="InterPro" id="IPR023885">
    <property type="entry name" value="4Fe4S-binding_SPASM_dom"/>
</dbReference>